<proteinExistence type="predicted"/>
<gene>
    <name evidence="1" type="ORF">RPERSI_LOCUS2371</name>
</gene>
<keyword evidence="2" id="KW-1185">Reference proteome</keyword>
<evidence type="ECO:0000313" key="1">
    <source>
        <dbReference type="EMBL" id="CAG8513612.1"/>
    </source>
</evidence>
<accession>A0ACA9L8Z3</accession>
<dbReference type="Proteomes" id="UP000789920">
    <property type="component" value="Unassembled WGS sequence"/>
</dbReference>
<evidence type="ECO:0000313" key="2">
    <source>
        <dbReference type="Proteomes" id="UP000789920"/>
    </source>
</evidence>
<reference evidence="1" key="1">
    <citation type="submission" date="2021-06" db="EMBL/GenBank/DDBJ databases">
        <authorList>
            <person name="Kallberg Y."/>
            <person name="Tangrot J."/>
            <person name="Rosling A."/>
        </authorList>
    </citation>
    <scope>NUCLEOTIDE SEQUENCE</scope>
    <source>
        <strain evidence="1">MA461A</strain>
    </source>
</reference>
<name>A0ACA9L8Z3_9GLOM</name>
<organism evidence="1 2">
    <name type="scientific">Racocetra persica</name>
    <dbReference type="NCBI Taxonomy" id="160502"/>
    <lineage>
        <taxon>Eukaryota</taxon>
        <taxon>Fungi</taxon>
        <taxon>Fungi incertae sedis</taxon>
        <taxon>Mucoromycota</taxon>
        <taxon>Glomeromycotina</taxon>
        <taxon>Glomeromycetes</taxon>
        <taxon>Diversisporales</taxon>
        <taxon>Gigasporaceae</taxon>
        <taxon>Racocetra</taxon>
    </lineage>
</organism>
<comment type="caution">
    <text evidence="1">The sequence shown here is derived from an EMBL/GenBank/DDBJ whole genome shotgun (WGS) entry which is preliminary data.</text>
</comment>
<sequence length="354" mass="40049">MAKEKTTKKSTGGAKKLSPYNKFMKSELGKIKTENPTLNHKEAFKMAAQRWKDSNTMSNPQQFQCRMYEAKYPEVDDLVMVNVRQIAEMGAYVKLLEYDNIEGMILLSELSRRRIRSIQKLIRVGRNEVVVVLRVDKEKGYIDLSKRRVSPEDVAKAEEKFNKSKAVHSIMRHVAEKQNLVLEDLYKQIGWPLYKKYGHAYEAFKLAITEPEKIFEGIEISKEISDELLNNIKRRLTPQPNKIRADIEVTCFGYDGIDAIRTALRAGEAFAPPLYVMITNALDKTLGIEMLEKAISTIQDAIEKSGGNLAVKMKPKAVSEADDKELAVLMANAERDNAEVAGDEDSDPEAAETD</sequence>
<protein>
    <submittedName>
        <fullName evidence="1">14102_t:CDS:1</fullName>
    </submittedName>
</protein>
<dbReference type="EMBL" id="CAJVQC010002571">
    <property type="protein sequence ID" value="CAG8513612.1"/>
    <property type="molecule type" value="Genomic_DNA"/>
</dbReference>